<dbReference type="SUPFAM" id="SSF53335">
    <property type="entry name" value="S-adenosyl-L-methionine-dependent methyltransferases"/>
    <property type="match status" value="1"/>
</dbReference>
<dbReference type="Gene3D" id="3.40.50.150">
    <property type="entry name" value="Vaccinia Virus protein VP39"/>
    <property type="match status" value="1"/>
</dbReference>
<accession>A0A3P3DWZ6</accession>
<dbReference type="Proteomes" id="UP000282125">
    <property type="component" value="Unassembled WGS sequence"/>
</dbReference>
<evidence type="ECO:0000256" key="4">
    <source>
        <dbReference type="ARBA" id="ARBA00022691"/>
    </source>
</evidence>
<evidence type="ECO:0000313" key="6">
    <source>
        <dbReference type="EMBL" id="RRH78286.1"/>
    </source>
</evidence>
<keyword evidence="5" id="KW-0443">Lipid metabolism</keyword>
<name>A0A3P3DWZ6_9RHOB</name>
<dbReference type="OrthoDB" id="9782855at2"/>
<keyword evidence="2 6" id="KW-0489">Methyltransferase</keyword>
<dbReference type="EMBL" id="RRAZ01000002">
    <property type="protein sequence ID" value="RRH78286.1"/>
    <property type="molecule type" value="Genomic_DNA"/>
</dbReference>
<dbReference type="GO" id="GO:0008168">
    <property type="term" value="F:methyltransferase activity"/>
    <property type="evidence" value="ECO:0007669"/>
    <property type="project" value="UniProtKB-KW"/>
</dbReference>
<evidence type="ECO:0000256" key="2">
    <source>
        <dbReference type="ARBA" id="ARBA00022603"/>
    </source>
</evidence>
<dbReference type="PANTHER" id="PTHR43667">
    <property type="entry name" value="CYCLOPROPANE-FATTY-ACYL-PHOSPHOLIPID SYNTHASE"/>
    <property type="match status" value="1"/>
</dbReference>
<proteinExistence type="inferred from homology"/>
<dbReference type="CDD" id="cd02440">
    <property type="entry name" value="AdoMet_MTases"/>
    <property type="match status" value="1"/>
</dbReference>
<dbReference type="Pfam" id="PF02353">
    <property type="entry name" value="CMAS"/>
    <property type="match status" value="1"/>
</dbReference>
<dbReference type="InterPro" id="IPR003333">
    <property type="entry name" value="CMAS"/>
</dbReference>
<evidence type="ECO:0000256" key="5">
    <source>
        <dbReference type="ARBA" id="ARBA00023098"/>
    </source>
</evidence>
<reference evidence="6 7" key="1">
    <citation type="submission" date="2018-11" db="EMBL/GenBank/DDBJ databases">
        <title>Gemmobacter sp. nov., YIM 102744-1 draft genome.</title>
        <authorList>
            <person name="Li G."/>
            <person name="Jiang Y."/>
        </authorList>
    </citation>
    <scope>NUCLEOTIDE SEQUENCE [LARGE SCALE GENOMIC DNA]</scope>
    <source>
        <strain evidence="6 7">YIM 102744-1</strain>
    </source>
</reference>
<protein>
    <submittedName>
        <fullName evidence="6">Class I SAM-dependent methyltransferase</fullName>
    </submittedName>
</protein>
<dbReference type="PANTHER" id="PTHR43667:SF1">
    <property type="entry name" value="CYCLOPROPANE-FATTY-ACYL-PHOSPHOLIPID SYNTHASE"/>
    <property type="match status" value="1"/>
</dbReference>
<evidence type="ECO:0000256" key="1">
    <source>
        <dbReference type="ARBA" id="ARBA00010815"/>
    </source>
</evidence>
<organism evidence="6 7">
    <name type="scientific">Falsigemmobacter faecalis</name>
    <dbReference type="NCBI Taxonomy" id="2488730"/>
    <lineage>
        <taxon>Bacteria</taxon>
        <taxon>Pseudomonadati</taxon>
        <taxon>Pseudomonadota</taxon>
        <taxon>Alphaproteobacteria</taxon>
        <taxon>Rhodobacterales</taxon>
        <taxon>Paracoccaceae</taxon>
        <taxon>Falsigemmobacter</taxon>
    </lineage>
</organism>
<keyword evidence="4" id="KW-0949">S-adenosyl-L-methionine</keyword>
<dbReference type="PIRSF" id="PIRSF003085">
    <property type="entry name" value="CMAS"/>
    <property type="match status" value="1"/>
</dbReference>
<evidence type="ECO:0000256" key="3">
    <source>
        <dbReference type="ARBA" id="ARBA00022679"/>
    </source>
</evidence>
<keyword evidence="3 6" id="KW-0808">Transferase</keyword>
<dbReference type="GO" id="GO:0032259">
    <property type="term" value="P:methylation"/>
    <property type="evidence" value="ECO:0007669"/>
    <property type="project" value="UniProtKB-KW"/>
</dbReference>
<dbReference type="InterPro" id="IPR050723">
    <property type="entry name" value="CFA/CMAS"/>
</dbReference>
<dbReference type="AlphaFoldDB" id="A0A3P3DWZ6"/>
<evidence type="ECO:0000313" key="7">
    <source>
        <dbReference type="Proteomes" id="UP000282125"/>
    </source>
</evidence>
<dbReference type="GO" id="GO:0008610">
    <property type="term" value="P:lipid biosynthetic process"/>
    <property type="evidence" value="ECO:0007669"/>
    <property type="project" value="InterPro"/>
</dbReference>
<dbReference type="InterPro" id="IPR029063">
    <property type="entry name" value="SAM-dependent_MTases_sf"/>
</dbReference>
<keyword evidence="7" id="KW-1185">Reference proteome</keyword>
<sequence>MTRLPDGRVLAAGDSVSTPLRIAIHDWPTLLRLSLNPDLAMGEAWMEGRLTVENGSIYDLLDLVTRNLRTADPPGISRLARWGQRLMAQHPASNDPRRSKQNVARHYDLDAGLYELFLDSDRQYSCAYFEEETATLEQAQLAKKRHLAAKLALSPGQRVLDIGCGWGGLALYLAAVGGVSVTGITLSEEQLAIAQARGAKTRGVDFRLQDYRALTERFDRVVSVGMFEHVGPGSYPAFFASLARLLDENGVAVLHYIGRSGQSFPTNPWILKYIFPGGYMPPLSEVLPVIEAEGLIVTDIEVLRLHYAETLRHWRARFLARRSEAVALYDERFARMWEFYLAASETAFRSQGLVVHQIQMVRRQDALPLTRDYMQKAEAALRQAEAG</sequence>
<comment type="caution">
    <text evidence="6">The sequence shown here is derived from an EMBL/GenBank/DDBJ whole genome shotgun (WGS) entry which is preliminary data.</text>
</comment>
<gene>
    <name evidence="6" type="ORF">EG244_01790</name>
</gene>
<comment type="similarity">
    <text evidence="1">Belongs to the CFA/CMAS family.</text>
</comment>